<proteinExistence type="predicted"/>
<evidence type="ECO:0000313" key="2">
    <source>
        <dbReference type="EMBL" id="KAF2310333.1"/>
    </source>
</evidence>
<accession>A0A6A6MD40</accession>
<dbReference type="GO" id="GO:0043248">
    <property type="term" value="P:proteasome assembly"/>
    <property type="evidence" value="ECO:0007669"/>
    <property type="project" value="InterPro"/>
</dbReference>
<dbReference type="SUPFAM" id="SSF49599">
    <property type="entry name" value="TRAF domain-like"/>
    <property type="match status" value="3"/>
</dbReference>
<feature type="domain" description="MATH" evidence="1">
    <location>
        <begin position="430"/>
        <end position="557"/>
    </location>
</feature>
<dbReference type="PANTHER" id="PTHR46162:SF2">
    <property type="entry name" value="ANKYRIN REPEAT-CONTAINING PROTEIN-RELATED"/>
    <property type="match status" value="1"/>
</dbReference>
<protein>
    <recommendedName>
        <fullName evidence="1">MATH domain-containing protein</fullName>
    </recommendedName>
</protein>
<name>A0A6A6MD40_HEVBR</name>
<dbReference type="Pfam" id="PF22486">
    <property type="entry name" value="MATH_2"/>
    <property type="match status" value="3"/>
</dbReference>
<dbReference type="SMART" id="SM00061">
    <property type="entry name" value="MATH"/>
    <property type="match status" value="1"/>
</dbReference>
<organism evidence="2 3">
    <name type="scientific">Hevea brasiliensis</name>
    <name type="common">Para rubber tree</name>
    <name type="synonym">Siphonia brasiliensis</name>
    <dbReference type="NCBI Taxonomy" id="3981"/>
    <lineage>
        <taxon>Eukaryota</taxon>
        <taxon>Viridiplantae</taxon>
        <taxon>Streptophyta</taxon>
        <taxon>Embryophyta</taxon>
        <taxon>Tracheophyta</taxon>
        <taxon>Spermatophyta</taxon>
        <taxon>Magnoliopsida</taxon>
        <taxon>eudicotyledons</taxon>
        <taxon>Gunneridae</taxon>
        <taxon>Pentapetalae</taxon>
        <taxon>rosids</taxon>
        <taxon>fabids</taxon>
        <taxon>Malpighiales</taxon>
        <taxon>Euphorbiaceae</taxon>
        <taxon>Crotonoideae</taxon>
        <taxon>Micrandreae</taxon>
        <taxon>Hevea</taxon>
    </lineage>
</organism>
<reference evidence="2 3" key="1">
    <citation type="journal article" date="2020" name="Mol. Plant">
        <title>The Chromosome-Based Rubber Tree Genome Provides New Insights into Spurge Genome Evolution and Rubber Biosynthesis.</title>
        <authorList>
            <person name="Liu J."/>
            <person name="Shi C."/>
            <person name="Shi C.C."/>
            <person name="Li W."/>
            <person name="Zhang Q.J."/>
            <person name="Zhang Y."/>
            <person name="Li K."/>
            <person name="Lu H.F."/>
            <person name="Shi C."/>
            <person name="Zhu S.T."/>
            <person name="Xiao Z.Y."/>
            <person name="Nan H."/>
            <person name="Yue Y."/>
            <person name="Zhu X.G."/>
            <person name="Wu Y."/>
            <person name="Hong X.N."/>
            <person name="Fan G.Y."/>
            <person name="Tong Y."/>
            <person name="Zhang D."/>
            <person name="Mao C.L."/>
            <person name="Liu Y.L."/>
            <person name="Hao S.J."/>
            <person name="Liu W.Q."/>
            <person name="Lv M.Q."/>
            <person name="Zhang H.B."/>
            <person name="Liu Y."/>
            <person name="Hu-Tang G.R."/>
            <person name="Wang J.P."/>
            <person name="Wang J.H."/>
            <person name="Sun Y.H."/>
            <person name="Ni S.B."/>
            <person name="Chen W.B."/>
            <person name="Zhang X.C."/>
            <person name="Jiao Y.N."/>
            <person name="Eichler E.E."/>
            <person name="Li G.H."/>
            <person name="Liu X."/>
            <person name="Gao L.Z."/>
        </authorList>
    </citation>
    <scope>NUCLEOTIDE SEQUENCE [LARGE SCALE GENOMIC DNA]</scope>
    <source>
        <strain evidence="3">cv. GT1</strain>
        <tissue evidence="2">Leaf</tissue>
    </source>
</reference>
<dbReference type="InterPro" id="IPR002083">
    <property type="entry name" value="MATH/TRAF_dom"/>
</dbReference>
<dbReference type="InterPro" id="IPR008974">
    <property type="entry name" value="TRAF-like"/>
</dbReference>
<keyword evidence="3" id="KW-1185">Reference proteome</keyword>
<dbReference type="PROSITE" id="PS50144">
    <property type="entry name" value="MATH"/>
    <property type="match status" value="2"/>
</dbReference>
<gene>
    <name evidence="2" type="ORF">GH714_007858</name>
</gene>
<dbReference type="Pfam" id="PF16093">
    <property type="entry name" value="PAC4"/>
    <property type="match status" value="1"/>
</dbReference>
<dbReference type="CDD" id="cd00121">
    <property type="entry name" value="MATH"/>
    <property type="match status" value="3"/>
</dbReference>
<evidence type="ECO:0000313" key="3">
    <source>
        <dbReference type="Proteomes" id="UP000467840"/>
    </source>
</evidence>
<feature type="domain" description="MATH" evidence="1">
    <location>
        <begin position="200"/>
        <end position="310"/>
    </location>
</feature>
<evidence type="ECO:0000259" key="1">
    <source>
        <dbReference type="PROSITE" id="PS50144"/>
    </source>
</evidence>
<comment type="caution">
    <text evidence="2">The sequence shown here is derived from an EMBL/GenBank/DDBJ whole genome shotgun (WGS) entry which is preliminary data.</text>
</comment>
<dbReference type="AlphaFoldDB" id="A0A6A6MD40"/>
<dbReference type="Proteomes" id="UP000467840">
    <property type="component" value="Chromosome 14"/>
</dbReference>
<dbReference type="InterPro" id="IPR032157">
    <property type="entry name" value="PAC4"/>
</dbReference>
<sequence length="566" mass="63979">MSGQNFEFDGFNGSLGNLKLEESSSSSAQQDDAAAGVLQVNCFTEIVDDVTLHLQIIRLHKQIYAWISCNSAKFGHLYAAAPTRPSNTASVACLLGGASDNTGSSIARRLVLKTGLNIILACNIPKNAPMLEVLSLALSLSLSRSLSLKGTYTTPVKTALRINGYIVNDTCVMGAEVVSVRKETITGKRESFTMTKELPDAKKSWKIEKFSKLKTYPLKMIFSAGDRQWMIELYPEGTGLREGSYLSLYLALAEPIPPSSIIYTHVTLRLLDQAKDRHIVGKDRLSPLDYKVDIHNFSLIKDMGKYNSAVFEAKGYKWKLVLHPNGNKSKNVTDHISLYLALADPVKLGFEVRAVFHLYLNRCWEMKGCFHLLNRECGLDKFVHHRVFSDPEWFPQGTRSLYFWSKGGLCQRSSDNRQRRVLVNDKERPSYYYKWKIEEFSTKRKKNALIPQYSLLGNIAGRYSSILGEKALKMTHVSLYLALEDPTTPVPSSKTYAAVTLRILDQSKHKHISHKDNFWFSPSSPNHGWRTFISVGEFDRLKQRLVARDTCYVEAEIYLVAETEEF</sequence>
<dbReference type="Gene3D" id="2.60.210.10">
    <property type="entry name" value="Apoptosis, Tumor Necrosis Factor Receptor Associated Protein 2, Chain A"/>
    <property type="match status" value="3"/>
</dbReference>
<dbReference type="PANTHER" id="PTHR46162">
    <property type="entry name" value="TRAF-LIKE FAMILY PROTEIN"/>
    <property type="match status" value="1"/>
</dbReference>
<dbReference type="EMBL" id="JAAGAX010000006">
    <property type="protein sequence ID" value="KAF2310333.1"/>
    <property type="molecule type" value="Genomic_DNA"/>
</dbReference>